<reference evidence="15 16" key="1">
    <citation type="submission" date="2024-01" db="EMBL/GenBank/DDBJ databases">
        <title>The genomes of 5 underutilized Papilionoideae crops provide insights into root nodulation and disease resistanc.</title>
        <authorList>
            <person name="Jiang F."/>
        </authorList>
    </citation>
    <scope>NUCLEOTIDE SEQUENCE [LARGE SCALE GENOMIC DNA]</scope>
    <source>
        <strain evidence="15">LVBAO_FW01</strain>
        <tissue evidence="15">Leaves</tissue>
    </source>
</reference>
<dbReference type="Pfam" id="PF02212">
    <property type="entry name" value="GED"/>
    <property type="match status" value="1"/>
</dbReference>
<dbReference type="FunFam" id="1.20.120.1240:FF:000009">
    <property type="entry name" value="Dynamin-related protein 1C"/>
    <property type="match status" value="1"/>
</dbReference>
<dbReference type="AlphaFoldDB" id="A0AAN9QWG7"/>
<evidence type="ECO:0000256" key="3">
    <source>
        <dbReference type="ARBA" id="ARBA00022701"/>
    </source>
</evidence>
<dbReference type="PRINTS" id="PR00195">
    <property type="entry name" value="DYNAMIN"/>
</dbReference>
<keyword evidence="3" id="KW-0493">Microtubule</keyword>
<dbReference type="InterPro" id="IPR019762">
    <property type="entry name" value="Dynamin_GTPase_CS"/>
</dbReference>
<evidence type="ECO:0000256" key="5">
    <source>
        <dbReference type="ARBA" id="ARBA00022801"/>
    </source>
</evidence>
<evidence type="ECO:0000256" key="10">
    <source>
        <dbReference type="ARBA" id="ARBA00060413"/>
    </source>
</evidence>
<keyword evidence="7" id="KW-0505">Motor protein</keyword>
<dbReference type="InterPro" id="IPR045063">
    <property type="entry name" value="Dynamin_N"/>
</dbReference>
<dbReference type="Proteomes" id="UP001367508">
    <property type="component" value="Unassembled WGS sequence"/>
</dbReference>
<evidence type="ECO:0000256" key="12">
    <source>
        <dbReference type="RuleBase" id="RU003932"/>
    </source>
</evidence>
<dbReference type="Pfam" id="PF01031">
    <property type="entry name" value="Dynamin_M"/>
    <property type="match status" value="1"/>
</dbReference>
<dbReference type="InterPro" id="IPR027417">
    <property type="entry name" value="P-loop_NTPase"/>
</dbReference>
<dbReference type="GO" id="GO:0051301">
    <property type="term" value="P:cell division"/>
    <property type="evidence" value="ECO:0007669"/>
    <property type="project" value="UniProtKB-KW"/>
</dbReference>
<dbReference type="GO" id="GO:0003924">
    <property type="term" value="F:GTPase activity"/>
    <property type="evidence" value="ECO:0007669"/>
    <property type="project" value="InterPro"/>
</dbReference>
<dbReference type="InterPro" id="IPR001401">
    <property type="entry name" value="Dynamin_GTPase"/>
</dbReference>
<keyword evidence="2" id="KW-0132">Cell division</keyword>
<dbReference type="Gene3D" id="1.20.120.1240">
    <property type="entry name" value="Dynamin, middle domain"/>
    <property type="match status" value="1"/>
</dbReference>
<dbReference type="PROSITE" id="PS51718">
    <property type="entry name" value="G_DYNAMIN_2"/>
    <property type="match status" value="1"/>
</dbReference>
<dbReference type="InterPro" id="IPR020850">
    <property type="entry name" value="GED_dom"/>
</dbReference>
<dbReference type="FunFam" id="3.40.50.300:FF:000228">
    <property type="entry name" value="dynamin-related protein 1E"/>
    <property type="match status" value="1"/>
</dbReference>
<comment type="similarity">
    <text evidence="12">Belongs to the TRAFAC class dynamin-like GTPase superfamily. Dynamin/Fzo/YdjA family.</text>
</comment>
<evidence type="ECO:0000259" key="14">
    <source>
        <dbReference type="PROSITE" id="PS51718"/>
    </source>
</evidence>
<dbReference type="EMBL" id="JAYMYQ010000002">
    <property type="protein sequence ID" value="KAK7350522.1"/>
    <property type="molecule type" value="Genomic_DNA"/>
</dbReference>
<evidence type="ECO:0000256" key="8">
    <source>
        <dbReference type="ARBA" id="ARBA00023212"/>
    </source>
</evidence>
<dbReference type="PROSITE" id="PS51388">
    <property type="entry name" value="GED"/>
    <property type="match status" value="1"/>
</dbReference>
<dbReference type="InterPro" id="IPR003130">
    <property type="entry name" value="GED"/>
</dbReference>
<gene>
    <name evidence="15" type="ORF">VNO77_09231</name>
</gene>
<keyword evidence="4 12" id="KW-0547">Nucleotide-binding</keyword>
<dbReference type="PROSITE" id="PS00410">
    <property type="entry name" value="G_DYNAMIN_1"/>
    <property type="match status" value="1"/>
</dbReference>
<name>A0AAN9QWG7_CANGL</name>
<organism evidence="15 16">
    <name type="scientific">Canavalia gladiata</name>
    <name type="common">Sword bean</name>
    <name type="synonym">Dolichos gladiatus</name>
    <dbReference type="NCBI Taxonomy" id="3824"/>
    <lineage>
        <taxon>Eukaryota</taxon>
        <taxon>Viridiplantae</taxon>
        <taxon>Streptophyta</taxon>
        <taxon>Embryophyta</taxon>
        <taxon>Tracheophyta</taxon>
        <taxon>Spermatophyta</taxon>
        <taxon>Magnoliopsida</taxon>
        <taxon>eudicotyledons</taxon>
        <taxon>Gunneridae</taxon>
        <taxon>Pentapetalae</taxon>
        <taxon>rosids</taxon>
        <taxon>fabids</taxon>
        <taxon>Fabales</taxon>
        <taxon>Fabaceae</taxon>
        <taxon>Papilionoideae</taxon>
        <taxon>50 kb inversion clade</taxon>
        <taxon>NPAAA clade</taxon>
        <taxon>indigoferoid/millettioid clade</taxon>
        <taxon>Phaseoleae</taxon>
        <taxon>Canavalia</taxon>
    </lineage>
</organism>
<dbReference type="PANTHER" id="PTHR11566">
    <property type="entry name" value="DYNAMIN"/>
    <property type="match status" value="1"/>
</dbReference>
<dbReference type="SUPFAM" id="SSF52540">
    <property type="entry name" value="P-loop containing nucleoside triphosphate hydrolases"/>
    <property type="match status" value="1"/>
</dbReference>
<feature type="domain" description="GED" evidence="13">
    <location>
        <begin position="525"/>
        <end position="618"/>
    </location>
</feature>
<dbReference type="CDD" id="cd08771">
    <property type="entry name" value="DLP_1"/>
    <property type="match status" value="1"/>
</dbReference>
<dbReference type="SMART" id="SM00053">
    <property type="entry name" value="DYNc"/>
    <property type="match status" value="1"/>
</dbReference>
<keyword evidence="16" id="KW-1185">Reference proteome</keyword>
<dbReference type="InterPro" id="IPR000375">
    <property type="entry name" value="Dynamin_stalk"/>
</dbReference>
<evidence type="ECO:0000313" key="15">
    <source>
        <dbReference type="EMBL" id="KAK7350522.1"/>
    </source>
</evidence>
<keyword evidence="9" id="KW-0131">Cell cycle</keyword>
<evidence type="ECO:0000256" key="1">
    <source>
        <dbReference type="ARBA" id="ARBA00022490"/>
    </source>
</evidence>
<protein>
    <recommendedName>
        <fullName evidence="17">Dynamin-related protein 1E</fullName>
    </recommendedName>
</protein>
<sequence>MTTMESLIGLVNRIQQACTVLGDYGGDNNTFSSLWEALPSVAVVGGQSSGKSSVLESIVGRDFLPRGSGIVTRRPLVLQLHKIDNEAKEYAEFLHMPGRKITDYVLVRKEIQDETDRVTGRTKQISPIPIHLSIYSPHVVNLTLIDLPGLTKVAIDGQPETIAQDIENMVRSYVEKPNCIILAISPANQDIATSDAIKLSREVDPSGERTFGVLTKLDLMDRGTNALDVLEGRSYRLQYPWVGVVNRSQADINKNVDMIVARRKEREYFATSPDYGHLASKMGSEYLAKLLSQHLESVIRSRIPSITSLINKTIEELESEMDHIGRPIGVDAGAHLYTILELCRAFDRIFKEHLDGGRPGGDRIYNVFDNQLPAALRKLPFDRHLSLQNVRKVVSEADGYQPHLIAPEQGYRRLIEGALSYFRGPAEASVDAVHFVLKELVRKSIAETQELRRFPTLQAEIAAATTEALERFREESKKTAIRLVDMEASYLTVEFFRKLPQEVEKAGNPANPSTPNVDRYGEGHYRRIGSNVSSYIGMVSDTLRNTIPKAVVYCQVREAKLSLLNHFYTQIGKKEAKQLSQLLDEDPALMERRQQCAKRLELYKTAREEVDSGFCPIYVLVLFHSPSRKQRLKKVHTDMALDPTTLLETEDIIELDAADKITAIKDDRITHTVNFNAGTLKSTIFSLWKTRGTIEVVDPGKNLFS</sequence>
<evidence type="ECO:0000256" key="4">
    <source>
        <dbReference type="ARBA" id="ARBA00022741"/>
    </source>
</evidence>
<dbReference type="GO" id="GO:0005874">
    <property type="term" value="C:microtubule"/>
    <property type="evidence" value="ECO:0007669"/>
    <property type="project" value="UniProtKB-KW"/>
</dbReference>
<accession>A0AAN9QWG7</accession>
<evidence type="ECO:0000256" key="6">
    <source>
        <dbReference type="ARBA" id="ARBA00023134"/>
    </source>
</evidence>
<keyword evidence="1" id="KW-0963">Cytoplasm</keyword>
<evidence type="ECO:0000256" key="2">
    <source>
        <dbReference type="ARBA" id="ARBA00022618"/>
    </source>
</evidence>
<comment type="subunit">
    <text evidence="11">Forms homodimer and may homooligomerize and heterooligomerize to form the phragmoplastin complex. Binds to PHIP1.</text>
</comment>
<dbReference type="GO" id="GO:0005525">
    <property type="term" value="F:GTP binding"/>
    <property type="evidence" value="ECO:0007669"/>
    <property type="project" value="UniProtKB-KW"/>
</dbReference>
<dbReference type="InterPro" id="IPR030381">
    <property type="entry name" value="G_DYNAMIN_dom"/>
</dbReference>
<dbReference type="GO" id="GO:0008017">
    <property type="term" value="F:microtubule binding"/>
    <property type="evidence" value="ECO:0007669"/>
    <property type="project" value="TreeGrafter"/>
</dbReference>
<evidence type="ECO:0000259" key="13">
    <source>
        <dbReference type="PROSITE" id="PS51388"/>
    </source>
</evidence>
<dbReference type="GO" id="GO:0016020">
    <property type="term" value="C:membrane"/>
    <property type="evidence" value="ECO:0007669"/>
    <property type="project" value="TreeGrafter"/>
</dbReference>
<comment type="caution">
    <text evidence="15">The sequence shown here is derived from an EMBL/GenBank/DDBJ whole genome shotgun (WGS) entry which is preliminary data.</text>
</comment>
<keyword evidence="6 12" id="KW-0342">GTP-binding</keyword>
<evidence type="ECO:0008006" key="17">
    <source>
        <dbReference type="Google" id="ProtNLM"/>
    </source>
</evidence>
<dbReference type="Gene3D" id="3.40.50.300">
    <property type="entry name" value="P-loop containing nucleotide triphosphate hydrolases"/>
    <property type="match status" value="1"/>
</dbReference>
<evidence type="ECO:0000256" key="7">
    <source>
        <dbReference type="ARBA" id="ARBA00023175"/>
    </source>
</evidence>
<feature type="domain" description="Dynamin-type G" evidence="14">
    <location>
        <begin position="35"/>
        <end position="304"/>
    </location>
</feature>
<dbReference type="SMART" id="SM00302">
    <property type="entry name" value="GED"/>
    <property type="match status" value="1"/>
</dbReference>
<evidence type="ECO:0000313" key="16">
    <source>
        <dbReference type="Proteomes" id="UP001367508"/>
    </source>
</evidence>
<dbReference type="GO" id="GO:0009524">
    <property type="term" value="C:phragmoplast"/>
    <property type="evidence" value="ECO:0007669"/>
    <property type="project" value="UniProtKB-SubCell"/>
</dbReference>
<keyword evidence="5" id="KW-0378">Hydrolase</keyword>
<comment type="subcellular location">
    <subcellularLocation>
        <location evidence="10">Cytoplasm</location>
        <location evidence="10">Cytoskeleton</location>
        <location evidence="10">Phragmoplast</location>
    </subcellularLocation>
</comment>
<proteinExistence type="inferred from homology"/>
<evidence type="ECO:0000256" key="11">
    <source>
        <dbReference type="ARBA" id="ARBA00065858"/>
    </source>
</evidence>
<dbReference type="PANTHER" id="PTHR11566:SF227">
    <property type="entry name" value="DYNAMIN 1E-LIKE PROTEIN"/>
    <property type="match status" value="1"/>
</dbReference>
<keyword evidence="8" id="KW-0206">Cytoskeleton</keyword>
<dbReference type="InterPro" id="IPR022812">
    <property type="entry name" value="Dynamin"/>
</dbReference>
<dbReference type="Pfam" id="PF00350">
    <property type="entry name" value="Dynamin_N"/>
    <property type="match status" value="1"/>
</dbReference>
<evidence type="ECO:0000256" key="9">
    <source>
        <dbReference type="ARBA" id="ARBA00023306"/>
    </source>
</evidence>